<evidence type="ECO:0000313" key="3">
    <source>
        <dbReference type="Proteomes" id="UP001139125"/>
    </source>
</evidence>
<proteinExistence type="predicted"/>
<dbReference type="Pfam" id="PF04480">
    <property type="entry name" value="DUF559"/>
    <property type="match status" value="1"/>
</dbReference>
<reference evidence="2" key="1">
    <citation type="submission" date="2022-06" db="EMBL/GenBank/DDBJ databases">
        <title>Gracilimonas sp. CAU 1638 isolated from sea sediment.</title>
        <authorList>
            <person name="Kim W."/>
        </authorList>
    </citation>
    <scope>NUCLEOTIDE SEQUENCE</scope>
    <source>
        <strain evidence="2">CAU 1638</strain>
    </source>
</reference>
<dbReference type="EMBL" id="JANDBC010000001">
    <property type="protein sequence ID" value="MCP9291536.1"/>
    <property type="molecule type" value="Genomic_DNA"/>
</dbReference>
<gene>
    <name evidence="2" type="ORF">NM125_08075</name>
</gene>
<dbReference type="SUPFAM" id="SSF52980">
    <property type="entry name" value="Restriction endonuclease-like"/>
    <property type="match status" value="1"/>
</dbReference>
<keyword evidence="2" id="KW-0540">Nuclease</keyword>
<dbReference type="GO" id="GO:0004519">
    <property type="term" value="F:endonuclease activity"/>
    <property type="evidence" value="ECO:0007669"/>
    <property type="project" value="UniProtKB-KW"/>
</dbReference>
<accession>A0A9X2RDU8</accession>
<protein>
    <submittedName>
        <fullName evidence="2">Endonuclease domain-containing protein</fullName>
    </submittedName>
</protein>
<evidence type="ECO:0000313" key="2">
    <source>
        <dbReference type="EMBL" id="MCP9291536.1"/>
    </source>
</evidence>
<dbReference type="InterPro" id="IPR011335">
    <property type="entry name" value="Restrct_endonuc-II-like"/>
</dbReference>
<dbReference type="PANTHER" id="PTHR38590">
    <property type="entry name" value="BLL0828 PROTEIN"/>
    <property type="match status" value="1"/>
</dbReference>
<organism evidence="2 3">
    <name type="scientific">Gracilimonas sediminicola</name>
    <dbReference type="NCBI Taxonomy" id="2952158"/>
    <lineage>
        <taxon>Bacteria</taxon>
        <taxon>Pseudomonadati</taxon>
        <taxon>Balneolota</taxon>
        <taxon>Balneolia</taxon>
        <taxon>Balneolales</taxon>
        <taxon>Balneolaceae</taxon>
        <taxon>Gracilimonas</taxon>
    </lineage>
</organism>
<dbReference type="InterPro" id="IPR007569">
    <property type="entry name" value="DUF559"/>
</dbReference>
<sequence length="123" mass="15091">MKKRIPIIPYREDLIAKARWLRKNSTPGEIEIWKAIKNKKLLGYKFRRQRPIHRFIVDFYCRELRLAIEIDGRSHDYKIEYDKQRQEIIEQLGVSFLRFSESDAKHYTESVVMEIERWILEHK</sequence>
<dbReference type="Gene3D" id="3.40.960.10">
    <property type="entry name" value="VSR Endonuclease"/>
    <property type="match status" value="1"/>
</dbReference>
<comment type="caution">
    <text evidence="2">The sequence shown here is derived from an EMBL/GenBank/DDBJ whole genome shotgun (WGS) entry which is preliminary data.</text>
</comment>
<evidence type="ECO:0000259" key="1">
    <source>
        <dbReference type="Pfam" id="PF04480"/>
    </source>
</evidence>
<dbReference type="InterPro" id="IPR047216">
    <property type="entry name" value="Endonuclease_DUF559_bact"/>
</dbReference>
<keyword evidence="2" id="KW-0255">Endonuclease</keyword>
<keyword evidence="2" id="KW-0378">Hydrolase</keyword>
<dbReference type="Proteomes" id="UP001139125">
    <property type="component" value="Unassembled WGS sequence"/>
</dbReference>
<keyword evidence="3" id="KW-1185">Reference proteome</keyword>
<name>A0A9X2RDU8_9BACT</name>
<dbReference type="PANTHER" id="PTHR38590:SF1">
    <property type="entry name" value="BLL0828 PROTEIN"/>
    <property type="match status" value="1"/>
</dbReference>
<dbReference type="RefSeq" id="WP_255134402.1">
    <property type="nucleotide sequence ID" value="NZ_JANDBC010000001.1"/>
</dbReference>
<dbReference type="AlphaFoldDB" id="A0A9X2RDU8"/>
<dbReference type="CDD" id="cd01038">
    <property type="entry name" value="Endonuclease_DUF559"/>
    <property type="match status" value="1"/>
</dbReference>
<feature type="domain" description="DUF559" evidence="1">
    <location>
        <begin position="15"/>
        <end position="117"/>
    </location>
</feature>